<dbReference type="PANTHER" id="PTHR13113:SF1">
    <property type="entry name" value="EVOLUTIONARILY CONSERVED SIGNALING INTERMEDIATE IN TOLL PATHWAY, MITOCHONDRIAL"/>
    <property type="match status" value="1"/>
</dbReference>
<comment type="caution">
    <text evidence="13">The sequence shown here is derived from an EMBL/GenBank/DDBJ whole genome shotgun (WGS) entry which is preliminary data.</text>
</comment>
<evidence type="ECO:0000256" key="11">
    <source>
        <dbReference type="ARBA" id="ARBA00023242"/>
    </source>
</evidence>
<dbReference type="PANTHER" id="PTHR13113">
    <property type="entry name" value="ECSIT EVOLUTIONARILY CONSERVED SIGNALING INTERMEDIATE IN TOLL PATHWAYS"/>
    <property type="match status" value="1"/>
</dbReference>
<feature type="domain" description="ECSIT C-terminal" evidence="12">
    <location>
        <begin position="245"/>
        <end position="370"/>
    </location>
</feature>
<evidence type="ECO:0000256" key="8">
    <source>
        <dbReference type="ARBA" id="ARBA00022859"/>
    </source>
</evidence>
<accession>A0A9P0KJB7</accession>
<keyword evidence="10" id="KW-0496">Mitochondrion</keyword>
<keyword evidence="11" id="KW-0539">Nucleus</keyword>
<dbReference type="InterPro" id="IPR029342">
    <property type="entry name" value="ECIST_C"/>
</dbReference>
<dbReference type="AlphaFoldDB" id="A0A9P0KJB7"/>
<evidence type="ECO:0000256" key="1">
    <source>
        <dbReference type="ARBA" id="ARBA00004123"/>
    </source>
</evidence>
<dbReference type="OrthoDB" id="10064298at2759"/>
<evidence type="ECO:0000256" key="6">
    <source>
        <dbReference type="ARBA" id="ARBA00022490"/>
    </source>
</evidence>
<dbReference type="GO" id="GO:0005634">
    <property type="term" value="C:nucleus"/>
    <property type="evidence" value="ECO:0007669"/>
    <property type="project" value="UniProtKB-SubCell"/>
</dbReference>
<comment type="subcellular location">
    <subcellularLocation>
        <location evidence="3">Cytoplasm</location>
    </subcellularLocation>
    <subcellularLocation>
        <location evidence="2">Mitochondrion</location>
    </subcellularLocation>
    <subcellularLocation>
        <location evidence="1">Nucleus</location>
    </subcellularLocation>
</comment>
<dbReference type="EMBL" id="CAKOFQ010006790">
    <property type="protein sequence ID" value="CAH1971877.1"/>
    <property type="molecule type" value="Genomic_DNA"/>
</dbReference>
<comment type="similarity">
    <text evidence="4">Belongs to the ECSIT family.</text>
</comment>
<dbReference type="Pfam" id="PF14784">
    <property type="entry name" value="ECSIT_C"/>
    <property type="match status" value="1"/>
</dbReference>
<dbReference type="InterPro" id="IPR010418">
    <property type="entry name" value="ECSIT"/>
</dbReference>
<sequence>MFLKKLLRVGSTYCYYRAHSKQYTSFIRTLRTSSLHCEQKQDKDEKESKALIQRDAFDRIESKSKQTYLEAIRIFVNEDHIYRRGHVEFIYSAMKHMEEFGVHKDLEAYKSLIDVMPKGKFIPQNIFQAEFMHYPKQQQCIIDLLEQMEDCGVMPDFEMEDQLLNIFGKRGFPLRKYWRMMYWMPKFKNLSPFPVPDPLPTDTFELAKYAIERISGVDVTTVVTVYQTSDVKDSIDDTWIVSAQSGTQKKLLQEHDVTEPLYVEGPFKVWIKGNLINYFILRTKPKPSPEDDDVNLDDVSNLKVSLFNLRPPVGKHLKKIPSVHEQDDGTIFSLCATGTSSQDSLLSWIRHLENDGNPKLGEVQVVFTLKTGTKEVAKVGDEESQEKIEDK</sequence>
<dbReference type="Proteomes" id="UP001152888">
    <property type="component" value="Unassembled WGS sequence"/>
</dbReference>
<evidence type="ECO:0000256" key="10">
    <source>
        <dbReference type="ARBA" id="ARBA00023128"/>
    </source>
</evidence>
<keyword evidence="9" id="KW-0809">Transit peptide</keyword>
<evidence type="ECO:0000256" key="2">
    <source>
        <dbReference type="ARBA" id="ARBA00004173"/>
    </source>
</evidence>
<keyword evidence="7" id="KW-0399">Innate immunity</keyword>
<keyword evidence="8" id="KW-0391">Immunity</keyword>
<name>A0A9P0KJB7_ACAOB</name>
<evidence type="ECO:0000256" key="3">
    <source>
        <dbReference type="ARBA" id="ARBA00004496"/>
    </source>
</evidence>
<evidence type="ECO:0000313" key="14">
    <source>
        <dbReference type="Proteomes" id="UP001152888"/>
    </source>
</evidence>
<keyword evidence="14" id="KW-1185">Reference proteome</keyword>
<reference evidence="13" key="1">
    <citation type="submission" date="2022-03" db="EMBL/GenBank/DDBJ databases">
        <authorList>
            <person name="Sayadi A."/>
        </authorList>
    </citation>
    <scope>NUCLEOTIDE SEQUENCE</scope>
</reference>
<evidence type="ECO:0000313" key="13">
    <source>
        <dbReference type="EMBL" id="CAH1971877.1"/>
    </source>
</evidence>
<gene>
    <name evidence="13" type="ORF">ACAOBT_LOCUS9662</name>
</gene>
<evidence type="ECO:0000259" key="12">
    <source>
        <dbReference type="SMART" id="SM01284"/>
    </source>
</evidence>
<organism evidence="13 14">
    <name type="scientific">Acanthoscelides obtectus</name>
    <name type="common">Bean weevil</name>
    <name type="synonym">Bruchus obtectus</name>
    <dbReference type="NCBI Taxonomy" id="200917"/>
    <lineage>
        <taxon>Eukaryota</taxon>
        <taxon>Metazoa</taxon>
        <taxon>Ecdysozoa</taxon>
        <taxon>Arthropoda</taxon>
        <taxon>Hexapoda</taxon>
        <taxon>Insecta</taxon>
        <taxon>Pterygota</taxon>
        <taxon>Neoptera</taxon>
        <taxon>Endopterygota</taxon>
        <taxon>Coleoptera</taxon>
        <taxon>Polyphaga</taxon>
        <taxon>Cucujiformia</taxon>
        <taxon>Chrysomeloidea</taxon>
        <taxon>Chrysomelidae</taxon>
        <taxon>Bruchinae</taxon>
        <taxon>Bruchini</taxon>
        <taxon>Acanthoscelides</taxon>
    </lineage>
</organism>
<keyword evidence="6" id="KW-0963">Cytoplasm</keyword>
<evidence type="ECO:0000256" key="5">
    <source>
        <dbReference type="ARBA" id="ARBA00019998"/>
    </source>
</evidence>
<dbReference type="GO" id="GO:0045087">
    <property type="term" value="P:innate immune response"/>
    <property type="evidence" value="ECO:0007669"/>
    <property type="project" value="UniProtKB-KW"/>
</dbReference>
<dbReference type="Pfam" id="PF06239">
    <property type="entry name" value="ECSIT_N"/>
    <property type="match status" value="1"/>
</dbReference>
<dbReference type="GO" id="GO:0005739">
    <property type="term" value="C:mitochondrion"/>
    <property type="evidence" value="ECO:0007669"/>
    <property type="project" value="UniProtKB-SubCell"/>
</dbReference>
<dbReference type="SMART" id="SM01284">
    <property type="entry name" value="ECSIT_Cterm"/>
    <property type="match status" value="1"/>
</dbReference>
<evidence type="ECO:0000256" key="4">
    <source>
        <dbReference type="ARBA" id="ARBA00007674"/>
    </source>
</evidence>
<evidence type="ECO:0000256" key="7">
    <source>
        <dbReference type="ARBA" id="ARBA00022588"/>
    </source>
</evidence>
<proteinExistence type="inferred from homology"/>
<dbReference type="GO" id="GO:0007178">
    <property type="term" value="P:cell surface receptor protein serine/threonine kinase signaling pathway"/>
    <property type="evidence" value="ECO:0007669"/>
    <property type="project" value="TreeGrafter"/>
</dbReference>
<protein>
    <recommendedName>
        <fullName evidence="5">Evolutionarily conserved signaling intermediate in Toll pathway, mitochondrial</fullName>
    </recommendedName>
</protein>
<evidence type="ECO:0000256" key="9">
    <source>
        <dbReference type="ARBA" id="ARBA00022946"/>
    </source>
</evidence>
<dbReference type="InterPro" id="IPR046448">
    <property type="entry name" value="ECSIT_N"/>
</dbReference>